<feature type="non-terminal residue" evidence="1">
    <location>
        <position position="1"/>
    </location>
</feature>
<accession>A0ABW3CEG1</accession>
<reference evidence="2" key="1">
    <citation type="journal article" date="2019" name="Int. J. Syst. Evol. Microbiol.">
        <title>The Global Catalogue of Microorganisms (GCM) 10K type strain sequencing project: providing services to taxonomists for standard genome sequencing and annotation.</title>
        <authorList>
            <consortium name="The Broad Institute Genomics Platform"/>
            <consortium name="The Broad Institute Genome Sequencing Center for Infectious Disease"/>
            <person name="Wu L."/>
            <person name="Ma J."/>
        </authorList>
    </citation>
    <scope>NUCLEOTIDE SEQUENCE [LARGE SCALE GENOMIC DNA]</scope>
    <source>
        <strain evidence="2">JCM 31696</strain>
    </source>
</reference>
<gene>
    <name evidence="1" type="ORF">ACFQ07_11825</name>
</gene>
<sequence>MRRRPLGQPAHAADLTIGFPDVPTSTVGHAEDIPPTAPSTRPTALVDSWRVRLSAGCVRRTRHE</sequence>
<dbReference type="EMBL" id="JBHTIR010001743">
    <property type="protein sequence ID" value="MFD0852921.1"/>
    <property type="molecule type" value="Genomic_DNA"/>
</dbReference>
<comment type="caution">
    <text evidence="1">The sequence shown here is derived from an EMBL/GenBank/DDBJ whole genome shotgun (WGS) entry which is preliminary data.</text>
</comment>
<dbReference type="Proteomes" id="UP001597083">
    <property type="component" value="Unassembled WGS sequence"/>
</dbReference>
<proteinExistence type="predicted"/>
<protein>
    <submittedName>
        <fullName evidence="1">Uncharacterized protein</fullName>
    </submittedName>
</protein>
<evidence type="ECO:0000313" key="1">
    <source>
        <dbReference type="EMBL" id="MFD0852921.1"/>
    </source>
</evidence>
<name>A0ABW3CEG1_9ACTN</name>
<keyword evidence="2" id="KW-1185">Reference proteome</keyword>
<evidence type="ECO:0000313" key="2">
    <source>
        <dbReference type="Proteomes" id="UP001597083"/>
    </source>
</evidence>
<organism evidence="1 2">
    <name type="scientific">Actinomadura adrarensis</name>
    <dbReference type="NCBI Taxonomy" id="1819600"/>
    <lineage>
        <taxon>Bacteria</taxon>
        <taxon>Bacillati</taxon>
        <taxon>Actinomycetota</taxon>
        <taxon>Actinomycetes</taxon>
        <taxon>Streptosporangiales</taxon>
        <taxon>Thermomonosporaceae</taxon>
        <taxon>Actinomadura</taxon>
    </lineage>
</organism>